<sequence length="185" mass="21238">MKMSPRVFQRNDLFYIIRSATEDDAKELSALRLQVDGETEHFDREPGEGFIDEQGFQELIGQDTRSRHCLFLVAEAEGNLVGFSRCSGSELKRLSHHVEFGVGVKKTHWGFGIGSNLLKKSLKWADQQQMKKMTLRVLETNKHAMDLYKRLGFEVEGVLKADKRLSDGKYYNTVMMAHFFSGEEK</sequence>
<dbReference type="Pfam" id="PF00583">
    <property type="entry name" value="Acetyltransf_1"/>
    <property type="match status" value="1"/>
</dbReference>
<evidence type="ECO:0000313" key="3">
    <source>
        <dbReference type="Proteomes" id="UP000037558"/>
    </source>
</evidence>
<dbReference type="OrthoDB" id="948250at2"/>
<comment type="caution">
    <text evidence="2">The sequence shown here is derived from an EMBL/GenBank/DDBJ whole genome shotgun (WGS) entry which is preliminary data.</text>
</comment>
<dbReference type="Gene3D" id="3.40.630.30">
    <property type="match status" value="1"/>
</dbReference>
<dbReference type="InterPro" id="IPR016181">
    <property type="entry name" value="Acyl_CoA_acyltransferase"/>
</dbReference>
<evidence type="ECO:0000259" key="1">
    <source>
        <dbReference type="PROSITE" id="PS51186"/>
    </source>
</evidence>
<dbReference type="SUPFAM" id="SSF55729">
    <property type="entry name" value="Acyl-CoA N-acyltransferases (Nat)"/>
    <property type="match status" value="1"/>
</dbReference>
<dbReference type="PANTHER" id="PTHR43415:SF3">
    <property type="entry name" value="GNAT-FAMILY ACETYLTRANSFERASE"/>
    <property type="match status" value="1"/>
</dbReference>
<dbReference type="RefSeq" id="WP_053401893.1">
    <property type="nucleotide sequence ID" value="NZ_JAUKEN010000001.1"/>
</dbReference>
<evidence type="ECO:0000313" key="2">
    <source>
        <dbReference type="EMBL" id="KOO44241.1"/>
    </source>
</evidence>
<dbReference type="PATRIC" id="fig|284581.3.peg.4761"/>
<gene>
    <name evidence="2" type="ORF">AMD01_13190</name>
</gene>
<feature type="domain" description="N-acetyltransferase" evidence="1">
    <location>
        <begin position="15"/>
        <end position="181"/>
    </location>
</feature>
<dbReference type="Proteomes" id="UP000037558">
    <property type="component" value="Unassembled WGS sequence"/>
</dbReference>
<protein>
    <submittedName>
        <fullName evidence="2">GNAT family acetyltransferase</fullName>
    </submittedName>
</protein>
<dbReference type="AlphaFoldDB" id="A0A0M0KZJ5"/>
<keyword evidence="2" id="KW-0808">Transferase</keyword>
<dbReference type="STRING" id="284581.AMD01_13190"/>
<dbReference type="GO" id="GO:0016747">
    <property type="term" value="F:acyltransferase activity, transferring groups other than amino-acyl groups"/>
    <property type="evidence" value="ECO:0007669"/>
    <property type="project" value="InterPro"/>
</dbReference>
<dbReference type="EMBL" id="LILC01000016">
    <property type="protein sequence ID" value="KOO44241.1"/>
    <property type="molecule type" value="Genomic_DNA"/>
</dbReference>
<organism evidence="2 3">
    <name type="scientific">Priestia koreensis</name>
    <dbReference type="NCBI Taxonomy" id="284581"/>
    <lineage>
        <taxon>Bacteria</taxon>
        <taxon>Bacillati</taxon>
        <taxon>Bacillota</taxon>
        <taxon>Bacilli</taxon>
        <taxon>Bacillales</taxon>
        <taxon>Bacillaceae</taxon>
        <taxon>Priestia</taxon>
    </lineage>
</organism>
<dbReference type="CDD" id="cd04301">
    <property type="entry name" value="NAT_SF"/>
    <property type="match status" value="1"/>
</dbReference>
<keyword evidence="3" id="KW-1185">Reference proteome</keyword>
<name>A0A0M0KZJ5_9BACI</name>
<reference evidence="3" key="1">
    <citation type="submission" date="2015-08" db="EMBL/GenBank/DDBJ databases">
        <title>Fjat-14210 dsm16467.</title>
        <authorList>
            <person name="Liu B."/>
            <person name="Wang J."/>
            <person name="Zhu Y."/>
            <person name="Liu G."/>
            <person name="Chen Q."/>
            <person name="Chen Z."/>
            <person name="Lan J."/>
            <person name="Che J."/>
            <person name="Ge C."/>
            <person name="Shi H."/>
            <person name="Pan Z."/>
            <person name="Liu X."/>
        </authorList>
    </citation>
    <scope>NUCLEOTIDE SEQUENCE [LARGE SCALE GENOMIC DNA]</scope>
    <source>
        <strain evidence="3">DSM 16467</strain>
    </source>
</reference>
<dbReference type="InterPro" id="IPR000182">
    <property type="entry name" value="GNAT_dom"/>
</dbReference>
<accession>A0A0M0KZJ5</accession>
<dbReference type="PROSITE" id="PS51186">
    <property type="entry name" value="GNAT"/>
    <property type="match status" value="1"/>
</dbReference>
<dbReference type="PANTHER" id="PTHR43415">
    <property type="entry name" value="SPERMIDINE N(1)-ACETYLTRANSFERASE"/>
    <property type="match status" value="1"/>
</dbReference>
<proteinExistence type="predicted"/>